<evidence type="ECO:0000313" key="2">
    <source>
        <dbReference type="EMBL" id="OAG27097.1"/>
    </source>
</evidence>
<dbReference type="GO" id="GO:0003677">
    <property type="term" value="F:DNA binding"/>
    <property type="evidence" value="ECO:0007669"/>
    <property type="project" value="InterPro"/>
</dbReference>
<dbReference type="PROSITE" id="PS50930">
    <property type="entry name" value="HTH_LYTTR"/>
    <property type="match status" value="1"/>
</dbReference>
<dbReference type="RefSeq" id="WP_068542944.1">
    <property type="nucleotide sequence ID" value="NZ_LSFI01000041.1"/>
</dbReference>
<dbReference type="EMBL" id="LSFI01000041">
    <property type="protein sequence ID" value="OAG27097.1"/>
    <property type="molecule type" value="Genomic_DNA"/>
</dbReference>
<proteinExistence type="predicted"/>
<dbReference type="PANTHER" id="PTHR37299">
    <property type="entry name" value="TRANSCRIPTIONAL REGULATOR-RELATED"/>
    <property type="match status" value="1"/>
</dbReference>
<dbReference type="AlphaFoldDB" id="A0A177E563"/>
<organism evidence="2 3">
    <name type="scientific">Thermodesulfatator autotrophicus</name>
    <dbReference type="NCBI Taxonomy" id="1795632"/>
    <lineage>
        <taxon>Bacteria</taxon>
        <taxon>Pseudomonadati</taxon>
        <taxon>Thermodesulfobacteriota</taxon>
        <taxon>Thermodesulfobacteria</taxon>
        <taxon>Thermodesulfobacteriales</taxon>
        <taxon>Thermodesulfatatoraceae</taxon>
        <taxon>Thermodesulfatator</taxon>
    </lineage>
</organism>
<dbReference type="InterPro" id="IPR046947">
    <property type="entry name" value="LytR-like"/>
</dbReference>
<dbReference type="Gene3D" id="2.40.50.1020">
    <property type="entry name" value="LytTr DNA-binding domain"/>
    <property type="match status" value="1"/>
</dbReference>
<feature type="domain" description="HTH LytTR-type" evidence="1">
    <location>
        <begin position="124"/>
        <end position="227"/>
    </location>
</feature>
<comment type="caution">
    <text evidence="2">The sequence shown here is derived from an EMBL/GenBank/DDBJ whole genome shotgun (WGS) entry which is preliminary data.</text>
</comment>
<dbReference type="SMART" id="SM00850">
    <property type="entry name" value="LytTR"/>
    <property type="match status" value="1"/>
</dbReference>
<dbReference type="Pfam" id="PF04397">
    <property type="entry name" value="LytTR"/>
    <property type="match status" value="1"/>
</dbReference>
<sequence>MINIISELFRNFDAGLVIFDDKFNILCVNNFIRENFSLPPGKNSLLALHDEQAREKILKMKEEATSYGQSHSYILKIFNGQHHGEIFLLGKVFLLEGDCEYKFLALLFDITFLTADKQHRILKIPVYDDETILFLEVKEIEFFKAAGNYTELFCNEKTYLCPLSLAKIEKFLDKNQFFRIHRSYIVNLAFIKRLLKEGSRYFLLLKSRQILPVSKRKSKEFLNIFGLK</sequence>
<evidence type="ECO:0000259" key="1">
    <source>
        <dbReference type="PROSITE" id="PS50930"/>
    </source>
</evidence>
<keyword evidence="3" id="KW-1185">Reference proteome</keyword>
<dbReference type="InterPro" id="IPR007492">
    <property type="entry name" value="LytTR_DNA-bd_dom"/>
</dbReference>
<dbReference type="OrthoDB" id="9781059at2"/>
<protein>
    <recommendedName>
        <fullName evidence="1">HTH LytTR-type domain-containing protein</fullName>
    </recommendedName>
</protein>
<reference evidence="2 3" key="1">
    <citation type="submission" date="2016-02" db="EMBL/GenBank/DDBJ databases">
        <title>Draft genome sequence of Thermodesulfatator sp. S606.</title>
        <authorList>
            <person name="Lai Q."/>
            <person name="Cao J."/>
            <person name="Dupont S."/>
            <person name="Shao Z."/>
            <person name="Jebbar M."/>
            <person name="Alain K."/>
        </authorList>
    </citation>
    <scope>NUCLEOTIDE SEQUENCE [LARGE SCALE GENOMIC DNA]</scope>
    <source>
        <strain evidence="2 3">S606</strain>
    </source>
</reference>
<dbReference type="Proteomes" id="UP000076964">
    <property type="component" value="Unassembled WGS sequence"/>
</dbReference>
<dbReference type="STRING" id="1795632.TH606_08595"/>
<name>A0A177E563_9BACT</name>
<evidence type="ECO:0000313" key="3">
    <source>
        <dbReference type="Proteomes" id="UP000076964"/>
    </source>
</evidence>
<gene>
    <name evidence="2" type="ORF">TH606_08595</name>
</gene>
<dbReference type="GO" id="GO:0000156">
    <property type="term" value="F:phosphorelay response regulator activity"/>
    <property type="evidence" value="ECO:0007669"/>
    <property type="project" value="InterPro"/>
</dbReference>
<accession>A0A177E563</accession>
<dbReference type="PANTHER" id="PTHR37299:SF1">
    <property type="entry name" value="STAGE 0 SPORULATION PROTEIN A HOMOLOG"/>
    <property type="match status" value="1"/>
</dbReference>